<evidence type="ECO:0000256" key="1">
    <source>
        <dbReference type="ARBA" id="ARBA00006499"/>
    </source>
</evidence>
<dbReference type="Gene3D" id="3.40.50.1820">
    <property type="entry name" value="alpha/beta hydrolase"/>
    <property type="match status" value="1"/>
</dbReference>
<dbReference type="GO" id="GO:0052689">
    <property type="term" value="F:carboxylic ester hydrolase activity"/>
    <property type="evidence" value="ECO:0007669"/>
    <property type="project" value="TreeGrafter"/>
</dbReference>
<evidence type="ECO:0000259" key="2">
    <source>
        <dbReference type="Pfam" id="PF02230"/>
    </source>
</evidence>
<dbReference type="Pfam" id="PF02230">
    <property type="entry name" value="Abhydrolase_2"/>
    <property type="match status" value="1"/>
</dbReference>
<dbReference type="GO" id="GO:0008474">
    <property type="term" value="F:palmitoyl-(protein) hydrolase activity"/>
    <property type="evidence" value="ECO:0007669"/>
    <property type="project" value="TreeGrafter"/>
</dbReference>
<dbReference type="RefSeq" id="XP_040752621.1">
    <property type="nucleotide sequence ID" value="XM_040899979.1"/>
</dbReference>
<protein>
    <recommendedName>
        <fullName evidence="2">Phospholipase/carboxylesterase/thioesterase domain-containing protein</fullName>
    </recommendedName>
</protein>
<comment type="caution">
    <text evidence="3">The sequence shown here is derived from an EMBL/GenBank/DDBJ whole genome shotgun (WGS) entry which is preliminary data.</text>
</comment>
<comment type="similarity">
    <text evidence="1">Belongs to the AB hydrolase superfamily. AB hydrolase 2 family.</text>
</comment>
<dbReference type="InterPro" id="IPR029058">
    <property type="entry name" value="AB_hydrolase_fold"/>
</dbReference>
<evidence type="ECO:0000313" key="3">
    <source>
        <dbReference type="EMBL" id="PTU21229.1"/>
    </source>
</evidence>
<accession>A0A2T5LY90</accession>
<dbReference type="GeneID" id="63816861"/>
<name>A0A2T5LY90_9EURO</name>
<dbReference type="AlphaFoldDB" id="A0A2T5LY90"/>
<dbReference type="Proteomes" id="UP000244073">
    <property type="component" value="Unassembled WGS sequence"/>
</dbReference>
<dbReference type="OrthoDB" id="2418081at2759"/>
<feature type="domain" description="Phospholipase/carboxylesterase/thioesterase" evidence="2">
    <location>
        <begin position="7"/>
        <end position="166"/>
    </location>
</feature>
<dbReference type="PANTHER" id="PTHR10655:SF63">
    <property type="entry name" value="PHOSPHOLIPASE_CARBOXYLESTERASE_THIOESTERASE DOMAIN-CONTAINING PROTEIN"/>
    <property type="match status" value="1"/>
</dbReference>
<evidence type="ECO:0000313" key="4">
    <source>
        <dbReference type="Proteomes" id="UP000244073"/>
    </source>
</evidence>
<sequence>MAFPPVHIHAPQVAHTHTVILLHGRGSNGPEFREEFFASLTSDGVNLPARFPSWRWVFPTSRERDDTRFQEPMSAWFDAYSLSDIHEHQDLQIEGLKESVSFMLDLIMAELQLLSGRPRRLFIGGISQGMATALWAFLCLPSRLREPVGGFLGFCGWLPYSQQIEDILASFMQAHARNMTEVGAKVTHLLLDLTGWPCGGANELQFHGVQTTPVLLSHGVDDAVVDIGLGQRARSILSRLGLSVEWKEYHGADNEGHWIPEPEGFDDIEFGTQMKTSGRMGLLLTQPDFANRSGSSFRIFRRLRIAWQRKIEPQKRSRNGAISMKLVAIYSGVKITD</sequence>
<dbReference type="VEuPathDB" id="FungiDB:P175DRAFT_0532605"/>
<proteinExistence type="inferred from homology"/>
<organism evidence="3 4">
    <name type="scientific">Aspergillus ochraceoroseus IBT 24754</name>
    <dbReference type="NCBI Taxonomy" id="1392256"/>
    <lineage>
        <taxon>Eukaryota</taxon>
        <taxon>Fungi</taxon>
        <taxon>Dikarya</taxon>
        <taxon>Ascomycota</taxon>
        <taxon>Pezizomycotina</taxon>
        <taxon>Eurotiomycetes</taxon>
        <taxon>Eurotiomycetidae</taxon>
        <taxon>Eurotiales</taxon>
        <taxon>Aspergillaceae</taxon>
        <taxon>Aspergillus</taxon>
        <taxon>Aspergillus subgen. Nidulantes</taxon>
    </lineage>
</organism>
<dbReference type="EMBL" id="MSFN02000004">
    <property type="protein sequence ID" value="PTU21229.1"/>
    <property type="molecule type" value="Genomic_DNA"/>
</dbReference>
<dbReference type="InterPro" id="IPR003140">
    <property type="entry name" value="PLipase/COase/thioEstase"/>
</dbReference>
<dbReference type="GO" id="GO:0005737">
    <property type="term" value="C:cytoplasm"/>
    <property type="evidence" value="ECO:0007669"/>
    <property type="project" value="TreeGrafter"/>
</dbReference>
<dbReference type="InterPro" id="IPR050565">
    <property type="entry name" value="LYPA1-2/EST-like"/>
</dbReference>
<dbReference type="SUPFAM" id="SSF53474">
    <property type="entry name" value="alpha/beta-Hydrolases"/>
    <property type="match status" value="1"/>
</dbReference>
<reference evidence="3 4" key="1">
    <citation type="journal article" date="2018" name="Proc. Natl. Acad. Sci. U.S.A.">
        <title>Linking secondary metabolites to gene clusters through genome sequencing of six diverse Aspergillus species.</title>
        <authorList>
            <person name="Kaerboelling I."/>
            <person name="Vesth T.C."/>
            <person name="Frisvad J.C."/>
            <person name="Nybo J.L."/>
            <person name="Theobald S."/>
            <person name="Kuo A."/>
            <person name="Bowyer P."/>
            <person name="Matsuda Y."/>
            <person name="Mondo S."/>
            <person name="Lyhne E.K."/>
            <person name="Kogle M.E."/>
            <person name="Clum A."/>
            <person name="Lipzen A."/>
            <person name="Salamov A."/>
            <person name="Ngan C.Y."/>
            <person name="Daum C."/>
            <person name="Chiniquy J."/>
            <person name="Barry K."/>
            <person name="LaButti K."/>
            <person name="Haridas S."/>
            <person name="Simmons B.A."/>
            <person name="Magnuson J.K."/>
            <person name="Mortensen U.H."/>
            <person name="Larsen T.O."/>
            <person name="Grigoriev I.V."/>
            <person name="Baker S.E."/>
            <person name="Andersen M.R."/>
        </authorList>
    </citation>
    <scope>NUCLEOTIDE SEQUENCE [LARGE SCALE GENOMIC DNA]</scope>
    <source>
        <strain evidence="3 4">IBT 24754</strain>
    </source>
</reference>
<gene>
    <name evidence="3" type="ORF">P175DRAFT_0532605</name>
</gene>
<dbReference type="PANTHER" id="PTHR10655">
    <property type="entry name" value="LYSOPHOSPHOLIPASE-RELATED"/>
    <property type="match status" value="1"/>
</dbReference>